<name>A0A176VXZ6_MARPO</name>
<reference evidence="6" key="1">
    <citation type="submission" date="2016-03" db="EMBL/GenBank/DDBJ databases">
        <title>Mechanisms controlling the formation of the plant cell surface in tip-growing cells are functionally conserved among land plants.</title>
        <authorList>
            <person name="Honkanen S."/>
            <person name="Jones V.A."/>
            <person name="Morieri G."/>
            <person name="Champion C."/>
            <person name="Hetherington A.J."/>
            <person name="Kelly S."/>
            <person name="Saint-Marcoux D."/>
            <person name="Proust H."/>
            <person name="Prescott H."/>
            <person name="Dolan L."/>
        </authorList>
    </citation>
    <scope>NUCLEOTIDE SEQUENCE [LARGE SCALE GENOMIC DNA]</scope>
    <source>
        <tissue evidence="6">Whole gametophyte</tissue>
    </source>
</reference>
<accession>A0A176VXZ6</accession>
<organism evidence="6 7">
    <name type="scientific">Marchantia polymorpha subsp. ruderalis</name>
    <dbReference type="NCBI Taxonomy" id="1480154"/>
    <lineage>
        <taxon>Eukaryota</taxon>
        <taxon>Viridiplantae</taxon>
        <taxon>Streptophyta</taxon>
        <taxon>Embryophyta</taxon>
        <taxon>Marchantiophyta</taxon>
        <taxon>Marchantiopsida</taxon>
        <taxon>Marchantiidae</taxon>
        <taxon>Marchantiales</taxon>
        <taxon>Marchantiaceae</taxon>
        <taxon>Marchantia</taxon>
    </lineage>
</organism>
<proteinExistence type="predicted"/>
<dbReference type="InterPro" id="IPR039611">
    <property type="entry name" value="VQ_4/11/13/19/31/33"/>
</dbReference>
<evidence type="ECO:0000259" key="5">
    <source>
        <dbReference type="Pfam" id="PF05678"/>
    </source>
</evidence>
<dbReference type="EMBL" id="LVLJ01002295">
    <property type="protein sequence ID" value="OAE25680.1"/>
    <property type="molecule type" value="Genomic_DNA"/>
</dbReference>
<sequence length="432" mass="46998">MARVDGNHRWDGMGWDEVKEGCVGMGWEGKGSSDSWAVFASLTLSEEDRMSTSLTRPGHNTPPHRNTGTMVNGPPSCLGLDCRRTTVEGEGEETRRGSKHAMEVKEQGTPWDGTRTRNKEQICKTQKVFLEASFSSSFMPSIYFPSEALAPAEHRLASSRIRDLRASVVVARFADCQCRVRPKYSALLAESLAFVRSKLASQKPPAMRKGGTSSAPTTPKGGNGRGGNAQPTQLAEEHHIVATTFVQADVNNFRELVQKLTGGPPSPLPTTPTSELSNGKEATSTPSRREPIPGRPEPERIMSVKPVGGPGPQRTSTAKLFERRQNAKKLEVKQLMGPHILKRTISPALSPVSPLTNDVFSEQSSGATSPLGYMGYSPVPRPSFDLEQPPTATSPSFDLNSGIIQLELERPRNSEPRLLPLFPLHSPRSLSS</sequence>
<dbReference type="GO" id="GO:0005634">
    <property type="term" value="C:nucleus"/>
    <property type="evidence" value="ECO:0007669"/>
    <property type="project" value="UniProtKB-SubCell"/>
</dbReference>
<keyword evidence="2" id="KW-0597">Phosphoprotein</keyword>
<comment type="caution">
    <text evidence="6">The sequence shown here is derived from an EMBL/GenBank/DDBJ whole genome shotgun (WGS) entry which is preliminary data.</text>
</comment>
<feature type="compositionally biased region" description="Polar residues" evidence="4">
    <location>
        <begin position="275"/>
        <end position="286"/>
    </location>
</feature>
<evidence type="ECO:0000256" key="3">
    <source>
        <dbReference type="ARBA" id="ARBA00023242"/>
    </source>
</evidence>
<evidence type="ECO:0000313" key="6">
    <source>
        <dbReference type="EMBL" id="OAE25680.1"/>
    </source>
</evidence>
<evidence type="ECO:0000256" key="4">
    <source>
        <dbReference type="SAM" id="MobiDB-lite"/>
    </source>
</evidence>
<feature type="region of interest" description="Disordered" evidence="4">
    <location>
        <begin position="374"/>
        <end position="432"/>
    </location>
</feature>
<evidence type="ECO:0000256" key="2">
    <source>
        <dbReference type="ARBA" id="ARBA00022553"/>
    </source>
</evidence>
<feature type="compositionally biased region" description="Basic and acidic residues" evidence="4">
    <location>
        <begin position="287"/>
        <end position="302"/>
    </location>
</feature>
<comment type="subcellular location">
    <subcellularLocation>
        <location evidence="1">Nucleus</location>
    </subcellularLocation>
</comment>
<feature type="compositionally biased region" description="Polar residues" evidence="4">
    <location>
        <begin position="390"/>
        <end position="403"/>
    </location>
</feature>
<keyword evidence="7" id="KW-1185">Reference proteome</keyword>
<dbReference type="AlphaFoldDB" id="A0A176VXZ6"/>
<dbReference type="PANTHER" id="PTHR33402">
    <property type="entry name" value="VQ MOTIF-CONTAINING PROTEIN 11-LIKE"/>
    <property type="match status" value="1"/>
</dbReference>
<dbReference type="InterPro" id="IPR008889">
    <property type="entry name" value="VQ"/>
</dbReference>
<feature type="region of interest" description="Disordered" evidence="4">
    <location>
        <begin position="48"/>
        <end position="118"/>
    </location>
</feature>
<dbReference type="Proteomes" id="UP000077202">
    <property type="component" value="Unassembled WGS sequence"/>
</dbReference>
<feature type="region of interest" description="Disordered" evidence="4">
    <location>
        <begin position="199"/>
        <end position="231"/>
    </location>
</feature>
<evidence type="ECO:0000256" key="1">
    <source>
        <dbReference type="ARBA" id="ARBA00004123"/>
    </source>
</evidence>
<dbReference type="Pfam" id="PF05678">
    <property type="entry name" value="VQ"/>
    <property type="match status" value="1"/>
</dbReference>
<protein>
    <recommendedName>
        <fullName evidence="5">VQ domain-containing protein</fullName>
    </recommendedName>
</protein>
<feature type="domain" description="VQ" evidence="5">
    <location>
        <begin position="240"/>
        <end position="265"/>
    </location>
</feature>
<evidence type="ECO:0000313" key="7">
    <source>
        <dbReference type="Proteomes" id="UP000077202"/>
    </source>
</evidence>
<feature type="compositionally biased region" description="Basic and acidic residues" evidence="4">
    <location>
        <begin position="81"/>
        <end position="106"/>
    </location>
</feature>
<gene>
    <name evidence="6" type="ORF">AXG93_4368s1400</name>
</gene>
<keyword evidence="3" id="KW-0539">Nucleus</keyword>
<dbReference type="PANTHER" id="PTHR33402:SF19">
    <property type="entry name" value="VQ MOTIF-CONTAINING PROTEIN 11"/>
    <property type="match status" value="1"/>
</dbReference>
<feature type="region of interest" description="Disordered" evidence="4">
    <location>
        <begin position="258"/>
        <end position="316"/>
    </location>
</feature>